<keyword evidence="2" id="KW-1185">Reference proteome</keyword>
<dbReference type="Proteomes" id="UP000523821">
    <property type="component" value="Unassembled WGS sequence"/>
</dbReference>
<evidence type="ECO:0000313" key="2">
    <source>
        <dbReference type="Proteomes" id="UP000523821"/>
    </source>
</evidence>
<sequence length="37" mass="4049">MTNNENTTSRRDYVRPALVLRDRLSAVTAAGPDSGDE</sequence>
<organism evidence="1 2">
    <name type="scientific">Prosthecomicrobium pneumaticum</name>
    <dbReference type="NCBI Taxonomy" id="81895"/>
    <lineage>
        <taxon>Bacteria</taxon>
        <taxon>Pseudomonadati</taxon>
        <taxon>Pseudomonadota</taxon>
        <taxon>Alphaproteobacteria</taxon>
        <taxon>Hyphomicrobiales</taxon>
        <taxon>Kaistiaceae</taxon>
        <taxon>Prosthecomicrobium</taxon>
    </lineage>
</organism>
<evidence type="ECO:0000313" key="1">
    <source>
        <dbReference type="EMBL" id="MBB5754426.1"/>
    </source>
</evidence>
<gene>
    <name evidence="1" type="ORF">GGQ63_003512</name>
</gene>
<reference evidence="1 2" key="1">
    <citation type="submission" date="2020-08" db="EMBL/GenBank/DDBJ databases">
        <title>Genomic Encyclopedia of Type Strains, Phase IV (KMG-IV): sequencing the most valuable type-strain genomes for metagenomic binning, comparative biology and taxonomic classification.</title>
        <authorList>
            <person name="Goeker M."/>
        </authorList>
    </citation>
    <scope>NUCLEOTIDE SEQUENCE [LARGE SCALE GENOMIC DNA]</scope>
    <source>
        <strain evidence="1 2">DSM 16268</strain>
    </source>
</reference>
<proteinExistence type="predicted"/>
<accession>A0A7W9FPK5</accession>
<dbReference type="AlphaFoldDB" id="A0A7W9FPK5"/>
<protein>
    <submittedName>
        <fullName evidence="1">Uncharacterized protein</fullName>
    </submittedName>
</protein>
<comment type="caution">
    <text evidence="1">The sequence shown here is derived from an EMBL/GenBank/DDBJ whole genome shotgun (WGS) entry which is preliminary data.</text>
</comment>
<name>A0A7W9FPK5_9HYPH</name>
<dbReference type="EMBL" id="JACHOO010000008">
    <property type="protein sequence ID" value="MBB5754426.1"/>
    <property type="molecule type" value="Genomic_DNA"/>
</dbReference>